<sequence length="572" mass="64474">MAQAPQQFCVRWNSYHTNLQTVFPRLLLSEQFADVTLASEGRQVRCHKLVLSASSGYLEQLLLSNPCKHPIVLMKDMRFSELQALVDFMYKGEVNVTQDELPSLLKSAEALQIRGLCSGDTAGLSELQKGPSTASTADYASATEALLAQAQTTTSNGQTPQPSTKPSNGPSKKRTDSAVKEELVEEDGLFYGELDNDQMDYHEEELVEEDGLFYGELDNDQMDYHEDEDSGKPGSSLGQPSARSFLRVKPESELFFQNKLQSLAKNNSDYIAKLAKMNPAQIHNEFSKYGFSTTEEINAKKQQTSDNDYYKSWLEQNGELEVSLLKASDRKKPKPETKTGKSEVELIPKNKSAIEKSITTSEYPKAELFPQIRRRGRPPIFKDRNVDIGETVLKSDLDQFLEGKEISSSGLSRKDLERVMMGKFNPNRRYSNEAMWAALMDVKKGGSIYRAAQTHKVPRKSLRNWMKRCHIKSSFPMPQQLKQFVENSKKQKEFKNFEYPQTETEPKIGDTEAEMANFEPDIDFGKHFLFSNSNQVSSEDEAGDKSDDDKEATPVGSEKNDTPDAVDMSVNE</sequence>
<keyword evidence="6" id="KW-1185">Reference proteome</keyword>
<protein>
    <submittedName>
        <fullName evidence="5">(diamondback moth) hypothetical protein</fullName>
    </submittedName>
</protein>
<feature type="compositionally biased region" description="Acidic residues" evidence="3">
    <location>
        <begin position="183"/>
        <end position="192"/>
    </location>
</feature>
<feature type="region of interest" description="Disordered" evidence="3">
    <location>
        <begin position="151"/>
        <end position="192"/>
    </location>
</feature>
<dbReference type="Gene3D" id="3.30.710.10">
    <property type="entry name" value="Potassium Channel Kv1.1, Chain A"/>
    <property type="match status" value="1"/>
</dbReference>
<dbReference type="PROSITE" id="PS50097">
    <property type="entry name" value="BTB"/>
    <property type="match status" value="1"/>
</dbReference>
<dbReference type="InterPro" id="IPR051095">
    <property type="entry name" value="Dros_DevTransReg"/>
</dbReference>
<organism evidence="5 6">
    <name type="scientific">Plutella xylostella</name>
    <name type="common">Diamondback moth</name>
    <name type="synonym">Plutella maculipennis</name>
    <dbReference type="NCBI Taxonomy" id="51655"/>
    <lineage>
        <taxon>Eukaryota</taxon>
        <taxon>Metazoa</taxon>
        <taxon>Ecdysozoa</taxon>
        <taxon>Arthropoda</taxon>
        <taxon>Hexapoda</taxon>
        <taxon>Insecta</taxon>
        <taxon>Pterygota</taxon>
        <taxon>Neoptera</taxon>
        <taxon>Endopterygota</taxon>
        <taxon>Lepidoptera</taxon>
        <taxon>Glossata</taxon>
        <taxon>Ditrysia</taxon>
        <taxon>Yponomeutoidea</taxon>
        <taxon>Plutellidae</taxon>
        <taxon>Plutella</taxon>
    </lineage>
</organism>
<dbReference type="Gene3D" id="1.10.10.60">
    <property type="entry name" value="Homeodomain-like"/>
    <property type="match status" value="1"/>
</dbReference>
<evidence type="ECO:0000259" key="4">
    <source>
        <dbReference type="PROSITE" id="PS50097"/>
    </source>
</evidence>
<accession>A0A8S4G693</accession>
<dbReference type="InterPro" id="IPR009057">
    <property type="entry name" value="Homeodomain-like_sf"/>
</dbReference>
<gene>
    <name evidence="5" type="ORF">PLXY2_LOCUS13345</name>
</gene>
<dbReference type="InterPro" id="IPR000210">
    <property type="entry name" value="BTB/POZ_dom"/>
</dbReference>
<feature type="compositionally biased region" description="Basic and acidic residues" evidence="3">
    <location>
        <begin position="173"/>
        <end position="182"/>
    </location>
</feature>
<feature type="compositionally biased region" description="Polar residues" evidence="3">
    <location>
        <begin position="156"/>
        <end position="170"/>
    </location>
</feature>
<comment type="caution">
    <text evidence="5">The sequence shown here is derived from an EMBL/GenBank/DDBJ whole genome shotgun (WGS) entry which is preliminary data.</text>
</comment>
<dbReference type="Pfam" id="PF00651">
    <property type="entry name" value="BTB"/>
    <property type="match status" value="1"/>
</dbReference>
<feature type="region of interest" description="Disordered" evidence="3">
    <location>
        <begin position="533"/>
        <end position="572"/>
    </location>
</feature>
<dbReference type="Proteomes" id="UP000653454">
    <property type="component" value="Unassembled WGS sequence"/>
</dbReference>
<dbReference type="EMBL" id="CAJHNJ030000094">
    <property type="protein sequence ID" value="CAG9135077.1"/>
    <property type="molecule type" value="Genomic_DNA"/>
</dbReference>
<dbReference type="GO" id="GO:0005634">
    <property type="term" value="C:nucleus"/>
    <property type="evidence" value="ECO:0007669"/>
    <property type="project" value="UniProtKB-SubCell"/>
</dbReference>
<feature type="region of interest" description="Disordered" evidence="3">
    <location>
        <begin position="222"/>
        <end position="241"/>
    </location>
</feature>
<proteinExistence type="predicted"/>
<comment type="subcellular location">
    <subcellularLocation>
        <location evidence="1">Nucleus</location>
    </subcellularLocation>
</comment>
<evidence type="ECO:0000313" key="6">
    <source>
        <dbReference type="Proteomes" id="UP000653454"/>
    </source>
</evidence>
<feature type="domain" description="BTB" evidence="4">
    <location>
        <begin position="33"/>
        <end position="98"/>
    </location>
</feature>
<dbReference type="AlphaFoldDB" id="A0A8S4G693"/>
<evidence type="ECO:0000256" key="2">
    <source>
        <dbReference type="ARBA" id="ARBA00023242"/>
    </source>
</evidence>
<dbReference type="CDD" id="cd18315">
    <property type="entry name" value="BTB_POZ_BAB-like"/>
    <property type="match status" value="1"/>
</dbReference>
<name>A0A8S4G693_PLUXY</name>
<dbReference type="SUPFAM" id="SSF46689">
    <property type="entry name" value="Homeodomain-like"/>
    <property type="match status" value="1"/>
</dbReference>
<dbReference type="PANTHER" id="PTHR23110:SF108">
    <property type="entry name" value="LD19131P"/>
    <property type="match status" value="1"/>
</dbReference>
<reference evidence="5" key="1">
    <citation type="submission" date="2020-11" db="EMBL/GenBank/DDBJ databases">
        <authorList>
            <person name="Whiteford S."/>
        </authorList>
    </citation>
    <scope>NUCLEOTIDE SEQUENCE</scope>
</reference>
<keyword evidence="2" id="KW-0539">Nucleus</keyword>
<evidence type="ECO:0000313" key="5">
    <source>
        <dbReference type="EMBL" id="CAG9135077.1"/>
    </source>
</evidence>
<evidence type="ECO:0000256" key="3">
    <source>
        <dbReference type="SAM" id="MobiDB-lite"/>
    </source>
</evidence>
<dbReference type="InterPro" id="IPR011333">
    <property type="entry name" value="SKP1/BTB/POZ_sf"/>
</dbReference>
<dbReference type="SMART" id="SM00225">
    <property type="entry name" value="BTB"/>
    <property type="match status" value="1"/>
</dbReference>
<evidence type="ECO:0000256" key="1">
    <source>
        <dbReference type="ARBA" id="ARBA00004123"/>
    </source>
</evidence>
<dbReference type="SUPFAM" id="SSF54695">
    <property type="entry name" value="POZ domain"/>
    <property type="match status" value="1"/>
</dbReference>
<feature type="compositionally biased region" description="Basic and acidic residues" evidence="3">
    <location>
        <begin position="543"/>
        <end position="562"/>
    </location>
</feature>
<dbReference type="PANTHER" id="PTHR23110">
    <property type="entry name" value="BTB DOMAIN TRANSCRIPTION FACTOR"/>
    <property type="match status" value="1"/>
</dbReference>
<dbReference type="GO" id="GO:0006357">
    <property type="term" value="P:regulation of transcription by RNA polymerase II"/>
    <property type="evidence" value="ECO:0007669"/>
    <property type="project" value="TreeGrafter"/>
</dbReference>